<comment type="similarity">
    <text evidence="7 10">Belongs to the fluoride channel Fluc/FEX (TC 1.A.43) family.</text>
</comment>
<evidence type="ECO:0000313" key="12">
    <source>
        <dbReference type="EMBL" id="MCD7130332.1"/>
    </source>
</evidence>
<dbReference type="GO" id="GO:0140114">
    <property type="term" value="P:cellular detoxification of fluoride"/>
    <property type="evidence" value="ECO:0007669"/>
    <property type="project" value="UniProtKB-UniRule"/>
</dbReference>
<keyword evidence="10" id="KW-0479">Metal-binding</keyword>
<comment type="catalytic activity">
    <reaction evidence="8">
        <text>fluoride(in) = fluoride(out)</text>
        <dbReference type="Rhea" id="RHEA:76159"/>
        <dbReference type="ChEBI" id="CHEBI:17051"/>
    </reaction>
    <physiologicalReaction direction="left-to-right" evidence="8">
        <dbReference type="Rhea" id="RHEA:76160"/>
    </physiologicalReaction>
</comment>
<dbReference type="Pfam" id="PF02537">
    <property type="entry name" value="CRCB"/>
    <property type="match status" value="1"/>
</dbReference>
<evidence type="ECO:0000313" key="13">
    <source>
        <dbReference type="Proteomes" id="UP000534578"/>
    </source>
</evidence>
<feature type="transmembrane region" description="Helical" evidence="10">
    <location>
        <begin position="103"/>
        <end position="126"/>
    </location>
</feature>
<dbReference type="PANTHER" id="PTHR28259">
    <property type="entry name" value="FLUORIDE EXPORT PROTEIN 1-RELATED"/>
    <property type="match status" value="1"/>
</dbReference>
<dbReference type="EMBL" id="JACIVE010000045">
    <property type="protein sequence ID" value="MBB1095394.1"/>
    <property type="molecule type" value="Genomic_DNA"/>
</dbReference>
<dbReference type="GO" id="GO:0062054">
    <property type="term" value="F:fluoride channel activity"/>
    <property type="evidence" value="ECO:0007669"/>
    <property type="project" value="UniProtKB-UniRule"/>
</dbReference>
<feature type="binding site" evidence="10">
    <location>
        <position position="82"/>
    </location>
    <ligand>
        <name>Na(+)</name>
        <dbReference type="ChEBI" id="CHEBI:29101"/>
        <note>structural</note>
    </ligand>
</feature>
<dbReference type="Proteomes" id="UP001199710">
    <property type="component" value="Unassembled WGS sequence"/>
</dbReference>
<dbReference type="GO" id="GO:0046872">
    <property type="term" value="F:metal ion binding"/>
    <property type="evidence" value="ECO:0007669"/>
    <property type="project" value="UniProtKB-KW"/>
</dbReference>
<feature type="binding site" evidence="10">
    <location>
        <position position="79"/>
    </location>
    <ligand>
        <name>Na(+)</name>
        <dbReference type="ChEBI" id="CHEBI:29101"/>
        <note>structural</note>
    </ligand>
</feature>
<dbReference type="GO" id="GO:0005886">
    <property type="term" value="C:plasma membrane"/>
    <property type="evidence" value="ECO:0007669"/>
    <property type="project" value="UniProtKB-SubCell"/>
</dbReference>
<reference evidence="12 14" key="2">
    <citation type="submission" date="2021-12" db="EMBL/GenBank/DDBJ databases">
        <title>A phylogenomic analysis of Limosilactobacillus reuteri reveals ancient and stable evolutionary relationships with rodents and birds and zoonotic transmission to humans.</title>
        <authorList>
            <person name="Li F."/>
            <person name="Li X."/>
            <person name="Cheng C."/>
            <person name="Tollenaar S."/>
            <person name="Zhang J.S."/>
            <person name="Simpson D."/>
            <person name="Tasseva G."/>
            <person name="Perez-Munoz M.E."/>
            <person name="Frese S."/>
            <person name="Gaenzle M.G."/>
            <person name="Walter J."/>
            <person name="Zheng J."/>
        </authorList>
    </citation>
    <scope>NUCLEOTIDE SEQUENCE [LARGE SCALE GENOMIC DNA]</scope>
    <source>
        <strain evidence="12 14">BG-MG3-B</strain>
    </source>
</reference>
<keyword evidence="10" id="KW-0915">Sodium</keyword>
<feature type="transmembrane region" description="Helical" evidence="10">
    <location>
        <begin position="73"/>
        <end position="97"/>
    </location>
</feature>
<dbReference type="PANTHER" id="PTHR28259:SF1">
    <property type="entry name" value="FLUORIDE EXPORT PROTEIN 1-RELATED"/>
    <property type="match status" value="1"/>
</dbReference>
<evidence type="ECO:0000256" key="8">
    <source>
        <dbReference type="ARBA" id="ARBA00035585"/>
    </source>
</evidence>
<sequence>MTNGIKLFIVGLGCFFGGALRYASELIAGLWITSPFADPLAVLVVNTLGCFIIGLFTAWVLKKLVSEKWNKFVTTGFCGGLTTFSSFAQGITALFIGGYIWVGIIYIFANMLLGLFAVYLGIYLVMGKDYGKELLK</sequence>
<evidence type="ECO:0000256" key="5">
    <source>
        <dbReference type="ARBA" id="ARBA00023136"/>
    </source>
</evidence>
<keyword evidence="14" id="KW-1185">Reference proteome</keyword>
<keyword evidence="2 10" id="KW-1003">Cell membrane</keyword>
<evidence type="ECO:0000256" key="4">
    <source>
        <dbReference type="ARBA" id="ARBA00022989"/>
    </source>
</evidence>
<comment type="subcellular location">
    <subcellularLocation>
        <location evidence="1 10">Cell membrane</location>
        <topology evidence="1 10">Multi-pass membrane protein</topology>
    </subcellularLocation>
</comment>
<feature type="transmembrane region" description="Helical" evidence="10">
    <location>
        <begin position="39"/>
        <end position="61"/>
    </location>
</feature>
<keyword evidence="4 10" id="KW-1133">Transmembrane helix</keyword>
<comment type="function">
    <text evidence="9 10">Fluoride-specific ion channel. Important for reducing fluoride concentration in the cell, thus reducing its toxicity.</text>
</comment>
<dbReference type="RefSeq" id="WP_182578315.1">
    <property type="nucleotide sequence ID" value="NZ_JACIVE010000045.1"/>
</dbReference>
<comment type="activity regulation">
    <text evidence="10">Na(+) is not transported, but it plays an essential structural role and its presence is essential for fluoride channel function.</text>
</comment>
<evidence type="ECO:0000256" key="9">
    <source>
        <dbReference type="ARBA" id="ARBA00049940"/>
    </source>
</evidence>
<evidence type="ECO:0000256" key="2">
    <source>
        <dbReference type="ARBA" id="ARBA00022475"/>
    </source>
</evidence>
<keyword evidence="3 10" id="KW-0812">Transmembrane</keyword>
<dbReference type="HAMAP" id="MF_00454">
    <property type="entry name" value="FluC"/>
    <property type="match status" value="1"/>
</dbReference>
<keyword evidence="10" id="KW-0406">Ion transport</keyword>
<keyword evidence="10" id="KW-0813">Transport</keyword>
<dbReference type="EMBL" id="JAJPDE010000055">
    <property type="protein sequence ID" value="MCD7130332.1"/>
    <property type="molecule type" value="Genomic_DNA"/>
</dbReference>
<dbReference type="Proteomes" id="UP000534578">
    <property type="component" value="Unassembled WGS sequence"/>
</dbReference>
<organism evidence="11 13">
    <name type="scientific">Limosilactobacillus agrestis</name>
    <dbReference type="NCBI Taxonomy" id="2759748"/>
    <lineage>
        <taxon>Bacteria</taxon>
        <taxon>Bacillati</taxon>
        <taxon>Bacillota</taxon>
        <taxon>Bacilli</taxon>
        <taxon>Lactobacillales</taxon>
        <taxon>Lactobacillaceae</taxon>
        <taxon>Limosilactobacillus</taxon>
    </lineage>
</organism>
<evidence type="ECO:0000313" key="14">
    <source>
        <dbReference type="Proteomes" id="UP001199710"/>
    </source>
</evidence>
<dbReference type="InterPro" id="IPR003691">
    <property type="entry name" value="FluC"/>
</dbReference>
<reference evidence="11 13" key="1">
    <citation type="submission" date="2020-07" db="EMBL/GenBank/DDBJ databases">
        <title>Description of Limosilactobacillus balticus sp. nov., Limosilactobacillus agrestis sp. nov., Limosilactobacillus albertensis sp. nov., Limosilactobacillus rudii sp. nov., Limosilactobacillus fastidiosus sp. nov., five novel Limosilactobacillus species isolated from the vertebrate gastrointestinal tract, and proposal of 6 subspecies of Limosilactobacillus reuteri adapted to the gastrointestinal tract of specific vertebrate hosts.</title>
        <authorList>
            <person name="Li F."/>
            <person name="Cheng C."/>
            <person name="Zheng J."/>
            <person name="Quevedo R.M."/>
            <person name="Li J."/>
            <person name="Roos S."/>
            <person name="Gaenzle M.G."/>
            <person name="Walter J."/>
        </authorList>
    </citation>
    <scope>NUCLEOTIDE SEQUENCE [LARGE SCALE GENOMIC DNA]</scope>
    <source>
        <strain evidence="11 13">BG-MG3-A</strain>
    </source>
</reference>
<accession>A0A7W3UH79</accession>
<comment type="caution">
    <text evidence="11">The sequence shown here is derived from an EMBL/GenBank/DDBJ whole genome shotgun (WGS) entry which is preliminary data.</text>
</comment>
<keyword evidence="5 10" id="KW-0472">Membrane</keyword>
<evidence type="ECO:0000256" key="7">
    <source>
        <dbReference type="ARBA" id="ARBA00035120"/>
    </source>
</evidence>
<evidence type="ECO:0000313" key="11">
    <source>
        <dbReference type="EMBL" id="MBB1095394.1"/>
    </source>
</evidence>
<evidence type="ECO:0000256" key="1">
    <source>
        <dbReference type="ARBA" id="ARBA00004651"/>
    </source>
</evidence>
<keyword evidence="6 10" id="KW-0407">Ion channel</keyword>
<evidence type="ECO:0000256" key="10">
    <source>
        <dbReference type="HAMAP-Rule" id="MF_00454"/>
    </source>
</evidence>
<evidence type="ECO:0000256" key="3">
    <source>
        <dbReference type="ARBA" id="ARBA00022692"/>
    </source>
</evidence>
<proteinExistence type="inferred from homology"/>
<protein>
    <recommendedName>
        <fullName evidence="10">Fluoride-specific ion channel FluC</fullName>
    </recommendedName>
</protein>
<name>A0A7W3UH79_9LACO</name>
<evidence type="ECO:0000256" key="6">
    <source>
        <dbReference type="ARBA" id="ARBA00023303"/>
    </source>
</evidence>
<gene>
    <name evidence="10" type="primary">fluC</name>
    <name evidence="10" type="synonym">crcB</name>
    <name evidence="11" type="ORF">H5R92_04230</name>
    <name evidence="12" type="ORF">LTY36_03885</name>
</gene>
<dbReference type="AlphaFoldDB" id="A0A7W3UH79"/>